<dbReference type="Pfam" id="PF01026">
    <property type="entry name" value="TatD_DNase"/>
    <property type="match status" value="1"/>
</dbReference>
<protein>
    <submittedName>
        <fullName evidence="4">TatD family hydrolase</fullName>
        <ecNumber evidence="4">3.1.-.-</ecNumber>
    </submittedName>
</protein>
<evidence type="ECO:0000313" key="5">
    <source>
        <dbReference type="Proteomes" id="UP001596422"/>
    </source>
</evidence>
<dbReference type="CDD" id="cd01310">
    <property type="entry name" value="TatD_DNAse"/>
    <property type="match status" value="1"/>
</dbReference>
<name>A0ABW2A8N1_9GAMM</name>
<evidence type="ECO:0000313" key="4">
    <source>
        <dbReference type="EMBL" id="MFC6673804.1"/>
    </source>
</evidence>
<accession>A0ABW2A8N1</accession>
<dbReference type="Proteomes" id="UP001596422">
    <property type="component" value="Unassembled WGS sequence"/>
</dbReference>
<dbReference type="InterPro" id="IPR032466">
    <property type="entry name" value="Metal_Hydrolase"/>
</dbReference>
<dbReference type="PIRSF" id="PIRSF005902">
    <property type="entry name" value="DNase_TatD"/>
    <property type="match status" value="1"/>
</dbReference>
<dbReference type="Gene3D" id="3.20.20.140">
    <property type="entry name" value="Metal-dependent hydrolases"/>
    <property type="match status" value="1"/>
</dbReference>
<dbReference type="EMBL" id="JBHSWE010000001">
    <property type="protein sequence ID" value="MFC6673804.1"/>
    <property type="molecule type" value="Genomic_DNA"/>
</dbReference>
<dbReference type="InterPro" id="IPR018228">
    <property type="entry name" value="DNase_TatD-rel_CS"/>
</dbReference>
<keyword evidence="3 4" id="KW-0378">Hydrolase</keyword>
<evidence type="ECO:0000256" key="1">
    <source>
        <dbReference type="ARBA" id="ARBA00009275"/>
    </source>
</evidence>
<evidence type="ECO:0000256" key="2">
    <source>
        <dbReference type="ARBA" id="ARBA00022723"/>
    </source>
</evidence>
<dbReference type="GO" id="GO:0016787">
    <property type="term" value="F:hydrolase activity"/>
    <property type="evidence" value="ECO:0007669"/>
    <property type="project" value="UniProtKB-KW"/>
</dbReference>
<keyword evidence="5" id="KW-1185">Reference proteome</keyword>
<dbReference type="PANTHER" id="PTHR46124:SF2">
    <property type="entry name" value="D-AMINOACYL-TRNA DEACYLASE"/>
    <property type="match status" value="1"/>
</dbReference>
<dbReference type="RefSeq" id="WP_379912488.1">
    <property type="nucleotide sequence ID" value="NZ_JBHSWE010000001.1"/>
</dbReference>
<comment type="caution">
    <text evidence="4">The sequence shown here is derived from an EMBL/GenBank/DDBJ whole genome shotgun (WGS) entry which is preliminary data.</text>
</comment>
<gene>
    <name evidence="4" type="ORF">ACFQDL_29725</name>
</gene>
<dbReference type="PROSITE" id="PS01137">
    <property type="entry name" value="TATD_1"/>
    <property type="match status" value="1"/>
</dbReference>
<dbReference type="InterPro" id="IPR015991">
    <property type="entry name" value="TatD/YcfH-like"/>
</dbReference>
<dbReference type="PANTHER" id="PTHR46124">
    <property type="entry name" value="D-AMINOACYL-TRNA DEACYLASE"/>
    <property type="match status" value="1"/>
</dbReference>
<dbReference type="NCBIfam" id="TIGR00010">
    <property type="entry name" value="YchF/TatD family DNA exonuclease"/>
    <property type="match status" value="1"/>
</dbReference>
<evidence type="ECO:0000256" key="3">
    <source>
        <dbReference type="ARBA" id="ARBA00022801"/>
    </source>
</evidence>
<dbReference type="PROSITE" id="PS01090">
    <property type="entry name" value="TATD_2"/>
    <property type="match status" value="1"/>
</dbReference>
<keyword evidence="2" id="KW-0479">Metal-binding</keyword>
<dbReference type="SUPFAM" id="SSF51556">
    <property type="entry name" value="Metallo-dependent hydrolases"/>
    <property type="match status" value="1"/>
</dbReference>
<dbReference type="InterPro" id="IPR001130">
    <property type="entry name" value="TatD-like"/>
</dbReference>
<organism evidence="4 5">
    <name type="scientific">Marinobacterium aestuariivivens</name>
    <dbReference type="NCBI Taxonomy" id="1698799"/>
    <lineage>
        <taxon>Bacteria</taxon>
        <taxon>Pseudomonadati</taxon>
        <taxon>Pseudomonadota</taxon>
        <taxon>Gammaproteobacteria</taxon>
        <taxon>Oceanospirillales</taxon>
        <taxon>Oceanospirillaceae</taxon>
        <taxon>Marinobacterium</taxon>
    </lineage>
</organism>
<sequence>MYIDSHCHLDKVDLTPYADDFDAMLDAARANQVDTLLSVSVDMASFPALYERIASREGLYASVGVHPLHSDEGLVQVSRLVEEAARPKVVAIGETGLDYYYDADSAQLQQESFQRHLEAAGQAQLPVIVHTRDAREDTLRLIERHGDARSGGVLHCFTESAGMAAAAIELNYFISFSGIITFRNAEELRDVVRQVPLERMLIETDSPYLAPVPYRGRKNEPRYVPAVAQCIADLKGVSIDEVAQRTSENFYRLFSRAAQRRVK</sequence>
<proteinExistence type="inferred from homology"/>
<reference evidence="5" key="1">
    <citation type="journal article" date="2019" name="Int. J. Syst. Evol. Microbiol.">
        <title>The Global Catalogue of Microorganisms (GCM) 10K type strain sequencing project: providing services to taxonomists for standard genome sequencing and annotation.</title>
        <authorList>
            <consortium name="The Broad Institute Genomics Platform"/>
            <consortium name="The Broad Institute Genome Sequencing Center for Infectious Disease"/>
            <person name="Wu L."/>
            <person name="Ma J."/>
        </authorList>
    </citation>
    <scope>NUCLEOTIDE SEQUENCE [LARGE SCALE GENOMIC DNA]</scope>
    <source>
        <strain evidence="5">NBRC 111756</strain>
    </source>
</reference>
<comment type="similarity">
    <text evidence="1">Belongs to the metallo-dependent hydrolases superfamily. TatD-type hydrolase family.</text>
</comment>
<dbReference type="EC" id="3.1.-.-" evidence="4"/>